<dbReference type="PANTHER" id="PTHR43531">
    <property type="entry name" value="PROTEIN ICFG"/>
    <property type="match status" value="1"/>
</dbReference>
<keyword evidence="8" id="KW-1185">Reference proteome</keyword>
<name>A0ABR6WSA8_9FIRM</name>
<evidence type="ECO:0000313" key="8">
    <source>
        <dbReference type="Proteomes" id="UP000603234"/>
    </source>
</evidence>
<feature type="transmembrane region" description="Helical" evidence="4">
    <location>
        <begin position="70"/>
        <end position="90"/>
    </location>
</feature>
<dbReference type="Pfam" id="PF18947">
    <property type="entry name" value="HAMP_2"/>
    <property type="match status" value="1"/>
</dbReference>
<keyword evidence="4" id="KW-1133">Transmembrane helix</keyword>
<evidence type="ECO:0000259" key="5">
    <source>
        <dbReference type="PROSITE" id="PS50111"/>
    </source>
</evidence>
<feature type="domain" description="HAMP" evidence="6">
    <location>
        <begin position="446"/>
        <end position="498"/>
    </location>
</feature>
<dbReference type="PROSITE" id="PS50885">
    <property type="entry name" value="HAMP"/>
    <property type="match status" value="1"/>
</dbReference>
<feature type="transmembrane region" description="Helical" evidence="4">
    <location>
        <begin position="32"/>
        <end position="58"/>
    </location>
</feature>
<dbReference type="PANTHER" id="PTHR43531:SF11">
    <property type="entry name" value="METHYL-ACCEPTING CHEMOTAXIS PROTEIN 3"/>
    <property type="match status" value="1"/>
</dbReference>
<gene>
    <name evidence="7" type="ORF">GH808_02935</name>
</gene>
<keyword evidence="3" id="KW-0807">Transducer</keyword>
<comment type="similarity">
    <text evidence="2">Belongs to the methyl-accepting chemotaxis (MCP) protein family.</text>
</comment>
<keyword evidence="4" id="KW-0812">Transmembrane</keyword>
<feature type="domain" description="Methyl-accepting transducer" evidence="5">
    <location>
        <begin position="548"/>
        <end position="777"/>
    </location>
</feature>
<dbReference type="Gene3D" id="1.20.120.1530">
    <property type="match status" value="1"/>
</dbReference>
<protein>
    <submittedName>
        <fullName evidence="7">Methyl-accepting chemotaxis protein</fullName>
    </submittedName>
</protein>
<dbReference type="Pfam" id="PF00015">
    <property type="entry name" value="MCPsignal"/>
    <property type="match status" value="1"/>
</dbReference>
<sequence>MKLTGHDKYNRRDQFRKFLIGMVDNVKKNIKIFSTMMVTICLPITVIFSMFSVIMLTLSNDKGSLFYENISLQIISALLGLAGIVFVFILTARRISKKIEIIDDLTREMLLRNTTTFASDSNMPKLDQIIENCTRLKDRIDLYLNQASSLSEGQIICNESDELNQFDPESPIISIGLSLALLLNEIKRVSESIEKGDYSAKCSEEQLSQDFKEIIININRIIDALKEKIEFYEAVFDVIPFPIHVMNNDMKWLYMNKGLEEALHEAGFIAERGKYVGMDCCNANNPVCNTDECGIRQSVEKGINESTFMLAGQYVKLQISYLLDKSGNQIGYVEVCTDITDIVKVNEYIRVEVDRFERNLLRLAEGNLDFDLNIVESEKHTEKINGQFLKIKQSLMRVKESMGGLISEVSMITSSAIEGKLEARADETKFNGAWQDLIIGMNNILREIEMPIVEIKRTIDEMSHGNLNVRVTGMYKGEFERLKNTLNSTSCYLNTIVNDISMRLKHLADGNLDIDRADEYQGDFLAISHALNTIVESLNKVIMDIRDGAEQVTSDLSQISDSTQSQAQGVTEQASSIEELTASISEIADQTKQTALNANNAKEVTKVVMDNAEKGNRQMIQMQKSMTAINQSSAGISKIIKVIDDIAFQTNILALNAAVEAARAGQHGRGFAVVAEEVRTLAARSSEAAKQTTVLIEGSITKAQEGTKIADDTAVALNDIVGGIEKVTVLVSNIANATNEQATAISQFNTGIDQVAQVIQQNSATAEESAAAIQELFGQAERLKQSISQFELR</sequence>
<keyword evidence="1" id="KW-0145">Chemotaxis</keyword>
<dbReference type="SUPFAM" id="SSF55785">
    <property type="entry name" value="PYP-like sensor domain (PAS domain)"/>
    <property type="match status" value="1"/>
</dbReference>
<accession>A0ABR6WSA8</accession>
<evidence type="ECO:0000256" key="1">
    <source>
        <dbReference type="ARBA" id="ARBA00022500"/>
    </source>
</evidence>
<dbReference type="SMART" id="SM00304">
    <property type="entry name" value="HAMP"/>
    <property type="match status" value="2"/>
</dbReference>
<dbReference type="InterPro" id="IPR051310">
    <property type="entry name" value="MCP_chemotaxis"/>
</dbReference>
<dbReference type="InterPro" id="IPR035965">
    <property type="entry name" value="PAS-like_dom_sf"/>
</dbReference>
<proteinExistence type="inferred from homology"/>
<dbReference type="SMART" id="SM00283">
    <property type="entry name" value="MA"/>
    <property type="match status" value="1"/>
</dbReference>
<dbReference type="EMBL" id="WJBC01000003">
    <property type="protein sequence ID" value="MBC3803393.1"/>
    <property type="molecule type" value="Genomic_DNA"/>
</dbReference>
<evidence type="ECO:0000259" key="6">
    <source>
        <dbReference type="PROSITE" id="PS50885"/>
    </source>
</evidence>
<evidence type="ECO:0000256" key="4">
    <source>
        <dbReference type="SAM" id="Phobius"/>
    </source>
</evidence>
<comment type="caution">
    <text evidence="7">The sequence shown here is derived from an EMBL/GenBank/DDBJ whole genome shotgun (WGS) entry which is preliminary data.</text>
</comment>
<evidence type="ECO:0000313" key="7">
    <source>
        <dbReference type="EMBL" id="MBC3803393.1"/>
    </source>
</evidence>
<keyword evidence="4" id="KW-0472">Membrane</keyword>
<dbReference type="Gene3D" id="3.30.450.20">
    <property type="entry name" value="PAS domain"/>
    <property type="match status" value="1"/>
</dbReference>
<dbReference type="InterPro" id="IPR003660">
    <property type="entry name" value="HAMP_dom"/>
</dbReference>
<dbReference type="SUPFAM" id="SSF58104">
    <property type="entry name" value="Methyl-accepting chemotaxis protein (MCP) signaling domain"/>
    <property type="match status" value="1"/>
</dbReference>
<organism evidence="7 8">
    <name type="scientific">Acetobacterium fimetarium</name>
    <dbReference type="NCBI Taxonomy" id="52691"/>
    <lineage>
        <taxon>Bacteria</taxon>
        <taxon>Bacillati</taxon>
        <taxon>Bacillota</taxon>
        <taxon>Clostridia</taxon>
        <taxon>Eubacteriales</taxon>
        <taxon>Eubacteriaceae</taxon>
        <taxon>Acetobacterium</taxon>
    </lineage>
</organism>
<dbReference type="Proteomes" id="UP000603234">
    <property type="component" value="Unassembled WGS sequence"/>
</dbReference>
<dbReference type="Gene3D" id="1.10.287.950">
    <property type="entry name" value="Methyl-accepting chemotaxis protein"/>
    <property type="match status" value="1"/>
</dbReference>
<dbReference type="PROSITE" id="PS50111">
    <property type="entry name" value="CHEMOTAXIS_TRANSDUC_2"/>
    <property type="match status" value="1"/>
</dbReference>
<evidence type="ECO:0000256" key="3">
    <source>
        <dbReference type="PROSITE-ProRule" id="PRU00284"/>
    </source>
</evidence>
<dbReference type="InterPro" id="IPR004089">
    <property type="entry name" value="MCPsignal_dom"/>
</dbReference>
<dbReference type="CDD" id="cd11386">
    <property type="entry name" value="MCP_signal"/>
    <property type="match status" value="1"/>
</dbReference>
<dbReference type="RefSeq" id="WP_186841322.1">
    <property type="nucleotide sequence ID" value="NZ_WJBC01000003.1"/>
</dbReference>
<evidence type="ECO:0000256" key="2">
    <source>
        <dbReference type="ARBA" id="ARBA00029447"/>
    </source>
</evidence>
<reference evidence="7 8" key="1">
    <citation type="journal article" date="2020" name="mSystems">
        <title>Defining Genomic and Predicted Metabolic Features of the Acetobacterium Genus.</title>
        <authorList>
            <person name="Ross D.E."/>
            <person name="Marshall C.W."/>
            <person name="Gulliver D."/>
            <person name="May H.D."/>
            <person name="Norman R.S."/>
        </authorList>
    </citation>
    <scope>NUCLEOTIDE SEQUENCE [LARGE SCALE GENOMIC DNA]</scope>
    <source>
        <strain evidence="7 8">DSM 8238</strain>
    </source>
</reference>